<feature type="transmembrane region" description="Helical" evidence="6">
    <location>
        <begin position="284"/>
        <end position="308"/>
    </location>
</feature>
<evidence type="ECO:0000256" key="4">
    <source>
        <dbReference type="ARBA" id="ARBA00023136"/>
    </source>
</evidence>
<organism evidence="7 8">
    <name type="scientific">Aspergillus versicolor CBS 583.65</name>
    <dbReference type="NCBI Taxonomy" id="1036611"/>
    <lineage>
        <taxon>Eukaryota</taxon>
        <taxon>Fungi</taxon>
        <taxon>Dikarya</taxon>
        <taxon>Ascomycota</taxon>
        <taxon>Pezizomycotina</taxon>
        <taxon>Eurotiomycetes</taxon>
        <taxon>Eurotiomycetidae</taxon>
        <taxon>Eurotiales</taxon>
        <taxon>Aspergillaceae</taxon>
        <taxon>Aspergillus</taxon>
        <taxon>Aspergillus subgen. Nidulantes</taxon>
    </lineage>
</organism>
<dbReference type="PANTHER" id="PTHR11785:SF353">
    <property type="entry name" value="METHIONINE TRANSPORTER (EUROFUNG)"/>
    <property type="match status" value="1"/>
</dbReference>
<feature type="transmembrane region" description="Helical" evidence="6">
    <location>
        <begin position="483"/>
        <end position="510"/>
    </location>
</feature>
<evidence type="ECO:0000256" key="1">
    <source>
        <dbReference type="ARBA" id="ARBA00004141"/>
    </source>
</evidence>
<keyword evidence="4 6" id="KW-0472">Membrane</keyword>
<reference evidence="8" key="1">
    <citation type="journal article" date="2017" name="Genome Biol.">
        <title>Comparative genomics reveals high biological diversity and specific adaptations in the industrially and medically important fungal genus Aspergillus.</title>
        <authorList>
            <person name="de Vries R.P."/>
            <person name="Riley R."/>
            <person name="Wiebenga A."/>
            <person name="Aguilar-Osorio G."/>
            <person name="Amillis S."/>
            <person name="Uchima C.A."/>
            <person name="Anderluh G."/>
            <person name="Asadollahi M."/>
            <person name="Askin M."/>
            <person name="Barry K."/>
            <person name="Battaglia E."/>
            <person name="Bayram O."/>
            <person name="Benocci T."/>
            <person name="Braus-Stromeyer S.A."/>
            <person name="Caldana C."/>
            <person name="Canovas D."/>
            <person name="Cerqueira G.C."/>
            <person name="Chen F."/>
            <person name="Chen W."/>
            <person name="Choi C."/>
            <person name="Clum A."/>
            <person name="Dos Santos R.A."/>
            <person name="Damasio A.R."/>
            <person name="Diallinas G."/>
            <person name="Emri T."/>
            <person name="Fekete E."/>
            <person name="Flipphi M."/>
            <person name="Freyberg S."/>
            <person name="Gallo A."/>
            <person name="Gournas C."/>
            <person name="Habgood R."/>
            <person name="Hainaut M."/>
            <person name="Harispe M.L."/>
            <person name="Henrissat B."/>
            <person name="Hilden K.S."/>
            <person name="Hope R."/>
            <person name="Hossain A."/>
            <person name="Karabika E."/>
            <person name="Karaffa L."/>
            <person name="Karanyi Z."/>
            <person name="Krasevec N."/>
            <person name="Kuo A."/>
            <person name="Kusch H."/>
            <person name="LaButti K."/>
            <person name="Lagendijk E.L."/>
            <person name="Lapidus A."/>
            <person name="Levasseur A."/>
            <person name="Lindquist E."/>
            <person name="Lipzen A."/>
            <person name="Logrieco A.F."/>
            <person name="MacCabe A."/>
            <person name="Maekelae M.R."/>
            <person name="Malavazi I."/>
            <person name="Melin P."/>
            <person name="Meyer V."/>
            <person name="Mielnichuk N."/>
            <person name="Miskei M."/>
            <person name="Molnar A.P."/>
            <person name="Mule G."/>
            <person name="Ngan C.Y."/>
            <person name="Orejas M."/>
            <person name="Orosz E."/>
            <person name="Ouedraogo J.P."/>
            <person name="Overkamp K.M."/>
            <person name="Park H.-S."/>
            <person name="Perrone G."/>
            <person name="Piumi F."/>
            <person name="Punt P.J."/>
            <person name="Ram A.F."/>
            <person name="Ramon A."/>
            <person name="Rauscher S."/>
            <person name="Record E."/>
            <person name="Riano-Pachon D.M."/>
            <person name="Robert V."/>
            <person name="Roehrig J."/>
            <person name="Ruller R."/>
            <person name="Salamov A."/>
            <person name="Salih N.S."/>
            <person name="Samson R.A."/>
            <person name="Sandor E."/>
            <person name="Sanguinetti M."/>
            <person name="Schuetze T."/>
            <person name="Sepcic K."/>
            <person name="Shelest E."/>
            <person name="Sherlock G."/>
            <person name="Sophianopoulou V."/>
            <person name="Squina F.M."/>
            <person name="Sun H."/>
            <person name="Susca A."/>
            <person name="Todd R.B."/>
            <person name="Tsang A."/>
            <person name="Unkles S.E."/>
            <person name="van de Wiele N."/>
            <person name="van Rossen-Uffink D."/>
            <person name="Oliveira J.V."/>
            <person name="Vesth T.C."/>
            <person name="Visser J."/>
            <person name="Yu J.-H."/>
            <person name="Zhou M."/>
            <person name="Andersen M.R."/>
            <person name="Archer D.B."/>
            <person name="Baker S.E."/>
            <person name="Benoit I."/>
            <person name="Brakhage A.A."/>
            <person name="Braus G.H."/>
            <person name="Fischer R."/>
            <person name="Frisvad J.C."/>
            <person name="Goldman G.H."/>
            <person name="Houbraken J."/>
            <person name="Oakley B."/>
            <person name="Pocsi I."/>
            <person name="Scazzocchio C."/>
            <person name="Seiboth B."/>
            <person name="vanKuyk P.A."/>
            <person name="Wortman J."/>
            <person name="Dyer P.S."/>
            <person name="Grigoriev I.V."/>
        </authorList>
    </citation>
    <scope>NUCLEOTIDE SEQUENCE [LARGE SCALE GENOMIC DNA]</scope>
    <source>
        <strain evidence="8">CBS 583.65</strain>
    </source>
</reference>
<dbReference type="GO" id="GO:0015179">
    <property type="term" value="F:L-amino acid transmembrane transporter activity"/>
    <property type="evidence" value="ECO:0007669"/>
    <property type="project" value="TreeGrafter"/>
</dbReference>
<evidence type="ECO:0000313" key="8">
    <source>
        <dbReference type="Proteomes" id="UP000184073"/>
    </source>
</evidence>
<dbReference type="PANTHER" id="PTHR11785">
    <property type="entry name" value="AMINO ACID TRANSPORTER"/>
    <property type="match status" value="1"/>
</dbReference>
<dbReference type="AlphaFoldDB" id="A0A1L9PQX9"/>
<evidence type="ECO:0000256" key="2">
    <source>
        <dbReference type="ARBA" id="ARBA00022692"/>
    </source>
</evidence>
<evidence type="ECO:0008006" key="9">
    <source>
        <dbReference type="Google" id="ProtNLM"/>
    </source>
</evidence>
<feature type="transmembrane region" description="Helical" evidence="6">
    <location>
        <begin position="417"/>
        <end position="436"/>
    </location>
</feature>
<name>A0A1L9PQX9_ASPVE</name>
<dbReference type="Pfam" id="PF13520">
    <property type="entry name" value="AA_permease_2"/>
    <property type="match status" value="1"/>
</dbReference>
<feature type="transmembrane region" description="Helical" evidence="6">
    <location>
        <begin position="175"/>
        <end position="192"/>
    </location>
</feature>
<evidence type="ECO:0000313" key="7">
    <source>
        <dbReference type="EMBL" id="OJJ03920.1"/>
    </source>
</evidence>
<dbReference type="EMBL" id="KV878131">
    <property type="protein sequence ID" value="OJJ03920.1"/>
    <property type="molecule type" value="Genomic_DNA"/>
</dbReference>
<feature type="transmembrane region" description="Helical" evidence="6">
    <location>
        <begin position="448"/>
        <end position="471"/>
    </location>
</feature>
<dbReference type="InterPro" id="IPR002293">
    <property type="entry name" value="AA/rel_permease1"/>
</dbReference>
<proteinExistence type="predicted"/>
<dbReference type="InterPro" id="IPR050598">
    <property type="entry name" value="AminoAcid_Transporter"/>
</dbReference>
<comment type="subcellular location">
    <subcellularLocation>
        <location evidence="1">Membrane</location>
        <topology evidence="1">Multi-pass membrane protein</topology>
    </subcellularLocation>
</comment>
<evidence type="ECO:0000256" key="6">
    <source>
        <dbReference type="SAM" id="Phobius"/>
    </source>
</evidence>
<accession>A0A1L9PQX9</accession>
<protein>
    <recommendedName>
        <fullName evidence="9">Amino acid permease/ SLC12A domain-containing protein</fullName>
    </recommendedName>
</protein>
<keyword evidence="2 6" id="KW-0812">Transmembrane</keyword>
<feature type="compositionally biased region" description="Polar residues" evidence="5">
    <location>
        <begin position="586"/>
        <end position="595"/>
    </location>
</feature>
<dbReference type="VEuPathDB" id="FungiDB:ASPVEDRAFT_891125"/>
<feature type="transmembrane region" description="Helical" evidence="6">
    <location>
        <begin position="337"/>
        <end position="357"/>
    </location>
</feature>
<evidence type="ECO:0000256" key="3">
    <source>
        <dbReference type="ARBA" id="ARBA00022989"/>
    </source>
</evidence>
<keyword evidence="8" id="KW-1185">Reference proteome</keyword>
<feature type="transmembrane region" description="Helical" evidence="6">
    <location>
        <begin position="96"/>
        <end position="120"/>
    </location>
</feature>
<keyword evidence="3 6" id="KW-1133">Transmembrane helix</keyword>
<dbReference type="Gene3D" id="1.20.1740.10">
    <property type="entry name" value="Amino acid/polyamine transporter I"/>
    <property type="match status" value="1"/>
</dbReference>
<feature type="region of interest" description="Disordered" evidence="5">
    <location>
        <begin position="545"/>
        <end position="595"/>
    </location>
</feature>
<dbReference type="GO" id="GO:0016020">
    <property type="term" value="C:membrane"/>
    <property type="evidence" value="ECO:0007669"/>
    <property type="project" value="UniProtKB-SubCell"/>
</dbReference>
<dbReference type="RefSeq" id="XP_040669682.1">
    <property type="nucleotide sequence ID" value="XM_040818515.1"/>
</dbReference>
<gene>
    <name evidence="7" type="ORF">ASPVEDRAFT_891125</name>
</gene>
<feature type="transmembrane region" description="Helical" evidence="6">
    <location>
        <begin position="140"/>
        <end position="163"/>
    </location>
</feature>
<feature type="transmembrane region" description="Helical" evidence="6">
    <location>
        <begin position="56"/>
        <end position="76"/>
    </location>
</feature>
<evidence type="ECO:0000256" key="5">
    <source>
        <dbReference type="SAM" id="MobiDB-lite"/>
    </source>
</evidence>
<sequence length="595" mass="64967">MSWRKPFSDRAGEPGTVIETQIDHGRAHYIGERGGNDAPPTYQDASGAPVENKSPLGYAVGPATITLLNITMMIGAGIYSTPSSILSGTGSVGVSFVYWTIGYLLCLSSGAVYLEFTAYFPSRSGSEVVFLEQTYPRPMWLFPTTFAVQSVILSFGIMANYLIAISGHEGTDWQVKGTALACYTLATLALVFNTKYAYWFSNGVGIVKICTLVFVILTGFVVLGGNTRVENPKANFQDAWSGSASASAYGMTTALYRIIFSYGGYYNAFNVANEIKNPVRSLKIYATVALTTVYVLYMFANVAFFAAVPKDELANSELTTASLFFSKVFGDGAAVRGLNFLIALASFGNMISVIVGLSRQIRECGRQGVLPWTTFWVSTKPFGTPLGPYVVIWFITILMILAIPAGDAFTFVNDLKIFPTAVFNLAMAVGVYVIRWKRKKANLPEPEFKAWHVVVIFNILVQLYLLVMPWYPPAGGQYAGDVSFWYATYVVTGIGVLVACAIYYVLWAYIIPRIKGYTLRQELISLEGGAQSNRLRKVPNAEVEEWDATHDATGRPIETTAEQIQVQGKDTGDSSDNNSDKETKGPITTESGGNV</sequence>
<dbReference type="Proteomes" id="UP000184073">
    <property type="component" value="Unassembled WGS sequence"/>
</dbReference>
<dbReference type="OrthoDB" id="5982228at2759"/>
<feature type="transmembrane region" description="Helical" evidence="6">
    <location>
        <begin position="386"/>
        <end position="405"/>
    </location>
</feature>
<dbReference type="GeneID" id="63734026"/>
<feature type="transmembrane region" description="Helical" evidence="6">
    <location>
        <begin position="198"/>
        <end position="223"/>
    </location>
</feature>
<dbReference type="STRING" id="1036611.A0A1L9PQX9"/>